<keyword evidence="11" id="KW-1003">Cell membrane</keyword>
<feature type="transmembrane region" description="Helical" evidence="11">
    <location>
        <begin position="627"/>
        <end position="647"/>
    </location>
</feature>
<dbReference type="PANTHER" id="PTHR43079">
    <property type="entry name" value="PROBABLE CADMIUM/ZINC-TRANSPORTING ATPASE HMA1"/>
    <property type="match status" value="1"/>
</dbReference>
<dbReference type="InterPro" id="IPR036412">
    <property type="entry name" value="HAD-like_sf"/>
</dbReference>
<evidence type="ECO:0000256" key="7">
    <source>
        <dbReference type="ARBA" id="ARBA00022842"/>
    </source>
</evidence>
<dbReference type="GO" id="GO:0005524">
    <property type="term" value="F:ATP binding"/>
    <property type="evidence" value="ECO:0007669"/>
    <property type="project" value="UniProtKB-UniRule"/>
</dbReference>
<proteinExistence type="inferred from homology"/>
<dbReference type="InterPro" id="IPR023299">
    <property type="entry name" value="ATPase_P-typ_cyto_dom_N"/>
</dbReference>
<dbReference type="SUPFAM" id="SSF56784">
    <property type="entry name" value="HAD-like"/>
    <property type="match status" value="1"/>
</dbReference>
<dbReference type="PANTHER" id="PTHR43079:SF1">
    <property type="entry name" value="CADMIUM_ZINC-TRANSPORTING ATPASE HMA1, CHLOROPLASTIC-RELATED"/>
    <property type="match status" value="1"/>
</dbReference>
<feature type="transmembrane region" description="Helical" evidence="11">
    <location>
        <begin position="599"/>
        <end position="621"/>
    </location>
</feature>
<keyword evidence="5 11" id="KW-0547">Nucleotide-binding</keyword>
<dbReference type="SFLD" id="SFLDS00003">
    <property type="entry name" value="Haloacid_Dehalogenase"/>
    <property type="match status" value="1"/>
</dbReference>
<evidence type="ECO:0000313" key="15">
    <source>
        <dbReference type="Proteomes" id="UP000245533"/>
    </source>
</evidence>
<protein>
    <submittedName>
        <fullName evidence="14">Cadmium-translocating P-type ATPase</fullName>
    </submittedName>
</protein>
<dbReference type="InterPro" id="IPR059000">
    <property type="entry name" value="ATPase_P-type_domA"/>
</dbReference>
<dbReference type="SUPFAM" id="SSF81653">
    <property type="entry name" value="Calcium ATPase, transduction domain A"/>
    <property type="match status" value="1"/>
</dbReference>
<dbReference type="PRINTS" id="PR00119">
    <property type="entry name" value="CATATPASE"/>
</dbReference>
<dbReference type="OrthoDB" id="9770315at2"/>
<dbReference type="RefSeq" id="WP_109647758.1">
    <property type="nucleotide sequence ID" value="NZ_QGGB01000009.1"/>
</dbReference>
<dbReference type="Gene3D" id="3.40.50.1000">
    <property type="entry name" value="HAD superfamily/HAD-like"/>
    <property type="match status" value="1"/>
</dbReference>
<dbReference type="FunFam" id="2.70.150.10:FF:000002">
    <property type="entry name" value="Copper-transporting ATPase 1, putative"/>
    <property type="match status" value="1"/>
</dbReference>
<dbReference type="Gene3D" id="2.70.150.10">
    <property type="entry name" value="Calcium-transporting ATPase, cytoplasmic transduction domain A"/>
    <property type="match status" value="1"/>
</dbReference>
<keyword evidence="8" id="KW-1278">Translocase</keyword>
<feature type="transmembrane region" description="Helical" evidence="11">
    <location>
        <begin position="252"/>
        <end position="270"/>
    </location>
</feature>
<feature type="transmembrane region" description="Helical" evidence="11">
    <location>
        <begin position="21"/>
        <end position="41"/>
    </location>
</feature>
<evidence type="ECO:0000256" key="8">
    <source>
        <dbReference type="ARBA" id="ARBA00022967"/>
    </source>
</evidence>
<feature type="region of interest" description="Disordered" evidence="12">
    <location>
        <begin position="651"/>
        <end position="679"/>
    </location>
</feature>
<dbReference type="PROSITE" id="PS00154">
    <property type="entry name" value="ATPASE_E1_E2"/>
    <property type="match status" value="1"/>
</dbReference>
<organism evidence="14 15">
    <name type="scientific">Rhodohalobacter mucosus</name>
    <dbReference type="NCBI Taxonomy" id="2079485"/>
    <lineage>
        <taxon>Bacteria</taxon>
        <taxon>Pseudomonadati</taxon>
        <taxon>Balneolota</taxon>
        <taxon>Balneolia</taxon>
        <taxon>Balneolales</taxon>
        <taxon>Balneolaceae</taxon>
        <taxon>Rhodohalobacter</taxon>
    </lineage>
</organism>
<comment type="caution">
    <text evidence="14">The sequence shown here is derived from an EMBL/GenBank/DDBJ whole genome shotgun (WGS) entry which is preliminary data.</text>
</comment>
<dbReference type="GO" id="GO:0005886">
    <property type="term" value="C:plasma membrane"/>
    <property type="evidence" value="ECO:0007669"/>
    <property type="project" value="UniProtKB-SubCell"/>
</dbReference>
<keyword evidence="4 11" id="KW-0479">Metal-binding</keyword>
<dbReference type="InterPro" id="IPR008250">
    <property type="entry name" value="ATPase_P-typ_transduc_dom_A_sf"/>
</dbReference>
<dbReference type="Gene3D" id="3.40.1110.10">
    <property type="entry name" value="Calcium-transporting ATPase, cytoplasmic domain N"/>
    <property type="match status" value="1"/>
</dbReference>
<evidence type="ECO:0000256" key="11">
    <source>
        <dbReference type="RuleBase" id="RU362081"/>
    </source>
</evidence>
<evidence type="ECO:0000313" key="14">
    <source>
        <dbReference type="EMBL" id="PWN05731.1"/>
    </source>
</evidence>
<evidence type="ECO:0000256" key="12">
    <source>
        <dbReference type="SAM" id="MobiDB-lite"/>
    </source>
</evidence>
<dbReference type="CDD" id="cd07551">
    <property type="entry name" value="P-type_ATPase_HM_ZosA_PfeT-like"/>
    <property type="match status" value="1"/>
</dbReference>
<dbReference type="SUPFAM" id="SSF81665">
    <property type="entry name" value="Calcium ATPase, transmembrane domain M"/>
    <property type="match status" value="1"/>
</dbReference>
<dbReference type="GO" id="GO:0030001">
    <property type="term" value="P:metal ion transport"/>
    <property type="evidence" value="ECO:0007669"/>
    <property type="project" value="UniProtKB-ARBA"/>
</dbReference>
<keyword evidence="3 11" id="KW-0812">Transmembrane</keyword>
<dbReference type="SFLD" id="SFLDG00002">
    <property type="entry name" value="C1.7:_P-type_atpase_like"/>
    <property type="match status" value="1"/>
</dbReference>
<evidence type="ECO:0000256" key="3">
    <source>
        <dbReference type="ARBA" id="ARBA00022692"/>
    </source>
</evidence>
<evidence type="ECO:0000259" key="13">
    <source>
        <dbReference type="Pfam" id="PF00122"/>
    </source>
</evidence>
<dbReference type="GO" id="GO:0019829">
    <property type="term" value="F:ATPase-coupled monoatomic cation transmembrane transporter activity"/>
    <property type="evidence" value="ECO:0007669"/>
    <property type="project" value="InterPro"/>
</dbReference>
<dbReference type="NCBIfam" id="TIGR01494">
    <property type="entry name" value="ATPase_P-type"/>
    <property type="match status" value="2"/>
</dbReference>
<comment type="subcellular location">
    <subcellularLocation>
        <location evidence="11">Cell membrane</location>
    </subcellularLocation>
    <subcellularLocation>
        <location evidence="1">Membrane</location>
        <topology evidence="1">Multi-pass membrane protein</topology>
    </subcellularLocation>
</comment>
<feature type="transmembrane region" description="Helical" evidence="11">
    <location>
        <begin position="47"/>
        <end position="66"/>
    </location>
</feature>
<keyword evidence="7" id="KW-0460">Magnesium</keyword>
<dbReference type="GO" id="GO:0016887">
    <property type="term" value="F:ATP hydrolysis activity"/>
    <property type="evidence" value="ECO:0007669"/>
    <property type="project" value="InterPro"/>
</dbReference>
<sequence length="679" mass="72812">MSCCSHKQIQNGETNDALNEYRGWFTAASTGGLILGALAQFTSLLPGFLAVPFFIISYIGGGYFGIIETAKSLRSFQLNIDFLMIAAAAGAAFLGEWMEGAILLFLFSLSGTLESYALGKSRNAIKSLMELRPNEGLIRLPDGTETQVPVEEMKPGDIVIVKPGEYIPIDGKVIKGQSAVNQSAITGESIPVPKERGDTVFAATLNENGVIEIEVTKSVRDTTLAKIISLVETAQQNRAKTQHFLDSFEPRYAVTVVFSVLLLIFIPWLIMGHDFDSTFYRAITVLVVASPCALIISTPASIISAIANGARNGILFKGGAYVEQTVTIDTIAFDKTGTLTIGEPAVTDLIPAPDGTVYPNQVTELENRLLAIAAGCEQYSEHHLAGAILREAEQRGIAPADVENMKSTPGQGVRASMNGSSVAVGNLTMFNSQISNESWSDELLANAHELRKNGKTVIFVAQDQKPLGLIALADQIRPSAHEVISQLKNQGIQNIVMLTGDNIGVANAIAEQLDIDRVYADLLPEEKVEKLKELKKEGIVAMVGDGVNDAPALATSHLGIAMGAAGTDVALETADVVLMGDDLTKLPYLISLSRKARKVVWQNIIFSLGVIVMLLAGVFLIDLPLTLGVVGHEGSTLIVVLNGLRLLKRDRHSADRHQPKKPRPAETPATDRLTAKAAL</sequence>
<dbReference type="NCBIfam" id="TIGR01512">
    <property type="entry name" value="ATPase-IB2_Cd"/>
    <property type="match status" value="1"/>
</dbReference>
<dbReference type="NCBIfam" id="TIGR01525">
    <property type="entry name" value="ATPase-IB_hvy"/>
    <property type="match status" value="1"/>
</dbReference>
<comment type="similarity">
    <text evidence="2 11">Belongs to the cation transport ATPase (P-type) (TC 3.A.3) family. Type IB subfamily.</text>
</comment>
<feature type="transmembrane region" description="Helical" evidence="11">
    <location>
        <begin position="282"/>
        <end position="307"/>
    </location>
</feature>
<accession>A0A316TPY6</accession>
<keyword evidence="9 11" id="KW-1133">Transmembrane helix</keyword>
<dbReference type="AlphaFoldDB" id="A0A316TPY6"/>
<evidence type="ECO:0000256" key="5">
    <source>
        <dbReference type="ARBA" id="ARBA00022741"/>
    </source>
</evidence>
<dbReference type="InterPro" id="IPR027256">
    <property type="entry name" value="P-typ_ATPase_IB"/>
</dbReference>
<dbReference type="PRINTS" id="PR00941">
    <property type="entry name" value="CDATPASE"/>
</dbReference>
<evidence type="ECO:0000256" key="2">
    <source>
        <dbReference type="ARBA" id="ARBA00006024"/>
    </source>
</evidence>
<dbReference type="GO" id="GO:0046872">
    <property type="term" value="F:metal ion binding"/>
    <property type="evidence" value="ECO:0007669"/>
    <property type="project" value="UniProtKB-KW"/>
</dbReference>
<dbReference type="InterPro" id="IPR001757">
    <property type="entry name" value="P_typ_ATPase"/>
</dbReference>
<feature type="transmembrane region" description="Helical" evidence="11">
    <location>
        <begin position="78"/>
        <end position="95"/>
    </location>
</feature>
<dbReference type="InterPro" id="IPR051949">
    <property type="entry name" value="Cation_Transport_ATPase"/>
</dbReference>
<feature type="domain" description="P-type ATPase A" evidence="13">
    <location>
        <begin position="140"/>
        <end position="232"/>
    </location>
</feature>
<keyword evidence="6 11" id="KW-0067">ATP-binding</keyword>
<evidence type="ECO:0000256" key="4">
    <source>
        <dbReference type="ARBA" id="ARBA00022723"/>
    </source>
</evidence>
<dbReference type="Pfam" id="PF00122">
    <property type="entry name" value="E1-E2_ATPase"/>
    <property type="match status" value="1"/>
</dbReference>
<dbReference type="EMBL" id="QGGB01000009">
    <property type="protein sequence ID" value="PWN05731.1"/>
    <property type="molecule type" value="Genomic_DNA"/>
</dbReference>
<dbReference type="InterPro" id="IPR023298">
    <property type="entry name" value="ATPase_P-typ_TM_dom_sf"/>
</dbReference>
<dbReference type="Pfam" id="PF00702">
    <property type="entry name" value="Hydrolase"/>
    <property type="match status" value="1"/>
</dbReference>
<reference evidence="14 15" key="1">
    <citation type="submission" date="2018-05" db="EMBL/GenBank/DDBJ databases">
        <title>Rhodohalobacter halophilus gen. nov., sp. nov., a moderately halophilic member of the family Balneolaceae.</title>
        <authorList>
            <person name="Liu Z.-W."/>
        </authorList>
    </citation>
    <scope>NUCLEOTIDE SEQUENCE [LARGE SCALE GENOMIC DNA]</scope>
    <source>
        <strain evidence="14 15">8A47</strain>
    </source>
</reference>
<gene>
    <name evidence="14" type="primary">cadA</name>
    <name evidence="14" type="ORF">DDZ15_14190</name>
</gene>
<keyword evidence="15" id="KW-1185">Reference proteome</keyword>
<evidence type="ECO:0000256" key="1">
    <source>
        <dbReference type="ARBA" id="ARBA00004141"/>
    </source>
</evidence>
<dbReference type="SFLD" id="SFLDF00027">
    <property type="entry name" value="p-type_atpase"/>
    <property type="match status" value="1"/>
</dbReference>
<name>A0A316TPY6_9BACT</name>
<feature type="transmembrane region" description="Helical" evidence="11">
    <location>
        <begin position="101"/>
        <end position="119"/>
    </location>
</feature>
<evidence type="ECO:0000256" key="6">
    <source>
        <dbReference type="ARBA" id="ARBA00022840"/>
    </source>
</evidence>
<keyword evidence="10 11" id="KW-0472">Membrane</keyword>
<evidence type="ECO:0000256" key="9">
    <source>
        <dbReference type="ARBA" id="ARBA00022989"/>
    </source>
</evidence>
<dbReference type="InterPro" id="IPR023214">
    <property type="entry name" value="HAD_sf"/>
</dbReference>
<dbReference type="Proteomes" id="UP000245533">
    <property type="component" value="Unassembled WGS sequence"/>
</dbReference>
<evidence type="ECO:0000256" key="10">
    <source>
        <dbReference type="ARBA" id="ARBA00023136"/>
    </source>
</evidence>
<dbReference type="InterPro" id="IPR018303">
    <property type="entry name" value="ATPase_P-typ_P_site"/>
</dbReference>
<dbReference type="InterPro" id="IPR044492">
    <property type="entry name" value="P_typ_ATPase_HD_dom"/>
</dbReference>